<sequence length="95" mass="10191">MPTYVYRCPADCPDFVERHPMASIPDRSACPDCGDDARRVIGAPSLGAGDSAAMRLQDATRASSETPTVVSNLPGSTRRSTPISTNPLHRKLPRP</sequence>
<dbReference type="NCBIfam" id="TIGR02605">
    <property type="entry name" value="CxxC_CxxC_SSSS"/>
    <property type="match status" value="1"/>
</dbReference>
<keyword evidence="4" id="KW-1185">Reference proteome</keyword>
<feature type="compositionally biased region" description="Polar residues" evidence="1">
    <location>
        <begin position="60"/>
        <end position="87"/>
    </location>
</feature>
<gene>
    <name evidence="3" type="ORF">L1892_01315</name>
</gene>
<dbReference type="RefSeq" id="WP_235721643.1">
    <property type="nucleotide sequence ID" value="NZ_JAKGCU010000001.1"/>
</dbReference>
<evidence type="ECO:0000313" key="4">
    <source>
        <dbReference type="Proteomes" id="UP001108089"/>
    </source>
</evidence>
<name>A0ABS9DD52_9ACTN</name>
<feature type="region of interest" description="Disordered" evidence="1">
    <location>
        <begin position="57"/>
        <end position="95"/>
    </location>
</feature>
<dbReference type="SMART" id="SM00834">
    <property type="entry name" value="CxxC_CXXC_SSSS"/>
    <property type="match status" value="1"/>
</dbReference>
<organism evidence="3 4">
    <name type="scientific">Gordonia tangerina</name>
    <dbReference type="NCBI Taxonomy" id="2911060"/>
    <lineage>
        <taxon>Bacteria</taxon>
        <taxon>Bacillati</taxon>
        <taxon>Actinomycetota</taxon>
        <taxon>Actinomycetes</taxon>
        <taxon>Mycobacteriales</taxon>
        <taxon>Gordoniaceae</taxon>
        <taxon>Gordonia</taxon>
    </lineage>
</organism>
<evidence type="ECO:0000259" key="2">
    <source>
        <dbReference type="SMART" id="SM00834"/>
    </source>
</evidence>
<proteinExistence type="predicted"/>
<dbReference type="Proteomes" id="UP001108089">
    <property type="component" value="Unassembled WGS sequence"/>
</dbReference>
<dbReference type="Pfam" id="PF09723">
    <property type="entry name" value="Zn_ribbon_8"/>
    <property type="match status" value="1"/>
</dbReference>
<dbReference type="InterPro" id="IPR013429">
    <property type="entry name" value="Regulatory_FmdB_Zinc_ribbon"/>
</dbReference>
<evidence type="ECO:0000313" key="3">
    <source>
        <dbReference type="EMBL" id="MCF3937022.1"/>
    </source>
</evidence>
<protein>
    <submittedName>
        <fullName evidence="3">Zinc ribbon domain-containing protein</fullName>
    </submittedName>
</protein>
<evidence type="ECO:0000256" key="1">
    <source>
        <dbReference type="SAM" id="MobiDB-lite"/>
    </source>
</evidence>
<dbReference type="EMBL" id="JAKGCU010000001">
    <property type="protein sequence ID" value="MCF3937022.1"/>
    <property type="molecule type" value="Genomic_DNA"/>
</dbReference>
<comment type="caution">
    <text evidence="3">The sequence shown here is derived from an EMBL/GenBank/DDBJ whole genome shotgun (WGS) entry which is preliminary data.</text>
</comment>
<reference evidence="3" key="1">
    <citation type="submission" date="2022-01" db="EMBL/GenBank/DDBJ databases">
        <title>Gordonia xiamenensis sp. nov., isolated from surface seawater in Xiamen.</title>
        <authorList>
            <person name="He Y.F."/>
        </authorList>
    </citation>
    <scope>NUCLEOTIDE SEQUENCE</scope>
    <source>
        <strain evidence="3">GW1C4-4</strain>
    </source>
</reference>
<feature type="domain" description="Putative regulatory protein FmdB zinc ribbon" evidence="2">
    <location>
        <begin position="1"/>
        <end position="42"/>
    </location>
</feature>
<accession>A0ABS9DD52</accession>